<accession>A0A4Z2IQV3</accession>
<evidence type="ECO:0000313" key="2">
    <source>
        <dbReference type="Proteomes" id="UP000314294"/>
    </source>
</evidence>
<dbReference type="AlphaFoldDB" id="A0A4Z2IQV3"/>
<comment type="caution">
    <text evidence="1">The sequence shown here is derived from an EMBL/GenBank/DDBJ whole genome shotgun (WGS) entry which is preliminary data.</text>
</comment>
<evidence type="ECO:0000313" key="1">
    <source>
        <dbReference type="EMBL" id="TNN80349.1"/>
    </source>
</evidence>
<dbReference type="Proteomes" id="UP000314294">
    <property type="component" value="Unassembled WGS sequence"/>
</dbReference>
<organism evidence="1 2">
    <name type="scientific">Liparis tanakae</name>
    <name type="common">Tanaka's snailfish</name>
    <dbReference type="NCBI Taxonomy" id="230148"/>
    <lineage>
        <taxon>Eukaryota</taxon>
        <taxon>Metazoa</taxon>
        <taxon>Chordata</taxon>
        <taxon>Craniata</taxon>
        <taxon>Vertebrata</taxon>
        <taxon>Euteleostomi</taxon>
        <taxon>Actinopterygii</taxon>
        <taxon>Neopterygii</taxon>
        <taxon>Teleostei</taxon>
        <taxon>Neoteleostei</taxon>
        <taxon>Acanthomorphata</taxon>
        <taxon>Eupercaria</taxon>
        <taxon>Perciformes</taxon>
        <taxon>Cottioidei</taxon>
        <taxon>Cottales</taxon>
        <taxon>Liparidae</taxon>
        <taxon>Liparis</taxon>
    </lineage>
</organism>
<sequence length="85" mass="9994">MWVCRTVKLLAYFSRVFFISRSCGRSRWTFSSSCNFFCWQSCSFDTFSFSLLSIRVTTLQRLSFWKAILVACSMSWATNVSRRAK</sequence>
<dbReference type="EMBL" id="SRLO01000055">
    <property type="protein sequence ID" value="TNN80349.1"/>
    <property type="molecule type" value="Genomic_DNA"/>
</dbReference>
<keyword evidence="2" id="KW-1185">Reference proteome</keyword>
<protein>
    <submittedName>
        <fullName evidence="1">Uncharacterized protein</fullName>
    </submittedName>
</protein>
<gene>
    <name evidence="1" type="ORF">EYF80_009373</name>
</gene>
<proteinExistence type="predicted"/>
<reference evidence="1 2" key="1">
    <citation type="submission" date="2019-03" db="EMBL/GenBank/DDBJ databases">
        <title>First draft genome of Liparis tanakae, snailfish: a comprehensive survey of snailfish specific genes.</title>
        <authorList>
            <person name="Kim W."/>
            <person name="Song I."/>
            <person name="Jeong J.-H."/>
            <person name="Kim D."/>
            <person name="Kim S."/>
            <person name="Ryu S."/>
            <person name="Song J.Y."/>
            <person name="Lee S.K."/>
        </authorList>
    </citation>
    <scope>NUCLEOTIDE SEQUENCE [LARGE SCALE GENOMIC DNA]</scope>
    <source>
        <tissue evidence="1">Muscle</tissue>
    </source>
</reference>
<name>A0A4Z2IQV3_9TELE</name>